<evidence type="ECO:0000313" key="1">
    <source>
        <dbReference type="EMBL" id="KKK52624.1"/>
    </source>
</evidence>
<name>A0A0F8YEP2_9ZZZZ</name>
<comment type="caution">
    <text evidence="1">The sequence shown here is derived from an EMBL/GenBank/DDBJ whole genome shotgun (WGS) entry which is preliminary data.</text>
</comment>
<dbReference type="AlphaFoldDB" id="A0A0F8YEP2"/>
<dbReference type="EMBL" id="LAZR01066928">
    <property type="protein sequence ID" value="KKK52624.1"/>
    <property type="molecule type" value="Genomic_DNA"/>
</dbReference>
<sequence>MRKVTETVVHAFFDGERRKVRNTETDGKKLWLHSNAIAWHGERGNHTGIFLTLAGWNTPTTRERLNGVLAVMGHKRTQDGDLVLSIFQEKHLPYIGQHGVDGSSSDSRKLLLDPEAVLFIVHPNIARGLFAVRSIET</sequence>
<organism evidence="1">
    <name type="scientific">marine sediment metagenome</name>
    <dbReference type="NCBI Taxonomy" id="412755"/>
    <lineage>
        <taxon>unclassified sequences</taxon>
        <taxon>metagenomes</taxon>
        <taxon>ecological metagenomes</taxon>
    </lineage>
</organism>
<reference evidence="1" key="1">
    <citation type="journal article" date="2015" name="Nature">
        <title>Complex archaea that bridge the gap between prokaryotes and eukaryotes.</title>
        <authorList>
            <person name="Spang A."/>
            <person name="Saw J.H."/>
            <person name="Jorgensen S.L."/>
            <person name="Zaremba-Niedzwiedzka K."/>
            <person name="Martijn J."/>
            <person name="Lind A.E."/>
            <person name="van Eijk R."/>
            <person name="Schleper C."/>
            <person name="Guy L."/>
            <person name="Ettema T.J."/>
        </authorList>
    </citation>
    <scope>NUCLEOTIDE SEQUENCE</scope>
</reference>
<protein>
    <submittedName>
        <fullName evidence="1">Uncharacterized protein</fullName>
    </submittedName>
</protein>
<accession>A0A0F8YEP2</accession>
<proteinExistence type="predicted"/>
<gene>
    <name evidence="1" type="ORF">LCGC14_3103030</name>
</gene>